<protein>
    <recommendedName>
        <fullName evidence="7">Small ribosomal subunit protein uS7m</fullName>
    </recommendedName>
    <alternativeName>
        <fullName evidence="8">28S ribosomal protein S7, mitochondrial</fullName>
    </alternativeName>
</protein>
<dbReference type="Pfam" id="PF00177">
    <property type="entry name" value="Ribosomal_S7"/>
    <property type="match status" value="1"/>
</dbReference>
<dbReference type="PANTHER" id="PTHR11205">
    <property type="entry name" value="RIBOSOMAL PROTEIN S7"/>
    <property type="match status" value="1"/>
</dbReference>
<evidence type="ECO:0000313" key="10">
    <source>
        <dbReference type="EnsemblMetazoa" id="AATE014143-PA.1"/>
    </source>
</evidence>
<proteinExistence type="inferred from homology"/>
<evidence type="ECO:0000259" key="9">
    <source>
        <dbReference type="Pfam" id="PF00177"/>
    </source>
</evidence>
<organism evidence="10">
    <name type="scientific">Anopheles atroparvus</name>
    <name type="common">European mosquito</name>
    <dbReference type="NCBI Taxonomy" id="41427"/>
    <lineage>
        <taxon>Eukaryota</taxon>
        <taxon>Metazoa</taxon>
        <taxon>Ecdysozoa</taxon>
        <taxon>Arthropoda</taxon>
        <taxon>Hexapoda</taxon>
        <taxon>Insecta</taxon>
        <taxon>Pterygota</taxon>
        <taxon>Neoptera</taxon>
        <taxon>Endopterygota</taxon>
        <taxon>Diptera</taxon>
        <taxon>Nematocera</taxon>
        <taxon>Culicoidea</taxon>
        <taxon>Culicidae</taxon>
        <taxon>Anophelinae</taxon>
        <taxon>Anopheles</taxon>
    </lineage>
</organism>
<dbReference type="CDD" id="cd14870">
    <property type="entry name" value="uS7_Mitochondria_Mammalian"/>
    <property type="match status" value="1"/>
</dbReference>
<dbReference type="GO" id="GO:0044391">
    <property type="term" value="C:ribosomal subunit"/>
    <property type="evidence" value="ECO:0007669"/>
    <property type="project" value="UniProtKB-ARBA"/>
</dbReference>
<accession>A0A182J9Z1</accession>
<sequence length="424" mass="48361">MLRTFSVLSGFRKLGGSVISSHPHRPLYSLSQNITVCPLVAGPLVKHCSTKSAVVSTEQQPPPPEDETKSINWNTIYHFPSIMLTASVKRLKYYPMVFTGISVPIAVALGYADIWSMTTAEVVGAIGFTTSLTLTLFGMLTDNLVGFVYCDDRLSKVKISFLDSKGKRQNRIYSVDDLVSRSELPRSFVKLYFPVKNHENKDVYKLVHHQTTAQCIVPVARMSQYGPHFIQPIINKQEIDALQETGDLSKISHVPIKAALNNQTSSVFYDPLVAQFTNYVMKQGHKQLARDLVEKGFENIKRLQLERYHLAETEEEKAKIELNPRKLLHQAVENCRPLLQLTPIKRGGVRYQVPVPITEKRSYFVAMKWLLEAVREKERTVHFPEKMAWEILDAAANQGKVVKRKHELHRQCEANRAYAHYRWS</sequence>
<evidence type="ECO:0000256" key="1">
    <source>
        <dbReference type="ARBA" id="ARBA00004173"/>
    </source>
</evidence>
<dbReference type="AlphaFoldDB" id="A0A182J9Z1"/>
<dbReference type="GO" id="GO:0005743">
    <property type="term" value="C:mitochondrial inner membrane"/>
    <property type="evidence" value="ECO:0007669"/>
    <property type="project" value="UniProtKB-ARBA"/>
</dbReference>
<evidence type="ECO:0000256" key="2">
    <source>
        <dbReference type="ARBA" id="ARBA00007151"/>
    </source>
</evidence>
<evidence type="ECO:0000256" key="5">
    <source>
        <dbReference type="ARBA" id="ARBA00023128"/>
    </source>
</evidence>
<keyword evidence="6" id="KW-0687">Ribonucleoprotein</keyword>
<name>A0A182J9Z1_ANOAO</name>
<dbReference type="Gene3D" id="1.10.455.10">
    <property type="entry name" value="Ribosomal protein S7 domain"/>
    <property type="match status" value="1"/>
</dbReference>
<keyword evidence="5" id="KW-0496">Mitochondrion</keyword>
<dbReference type="VEuPathDB" id="VectorBase:AATE014143"/>
<dbReference type="FunFam" id="1.10.455.10:FF:000004">
    <property type="entry name" value="28S ribosomal protein S7, mitochondrial"/>
    <property type="match status" value="1"/>
</dbReference>
<feature type="domain" description="Small ribosomal subunit protein uS7" evidence="9">
    <location>
        <begin position="265"/>
        <end position="416"/>
    </location>
</feature>
<evidence type="ECO:0000256" key="6">
    <source>
        <dbReference type="ARBA" id="ARBA00023274"/>
    </source>
</evidence>
<dbReference type="InterPro" id="IPR000235">
    <property type="entry name" value="Ribosomal_uS7"/>
</dbReference>
<keyword evidence="4" id="KW-0689">Ribosomal protein</keyword>
<keyword evidence="3" id="KW-0809">Transit peptide</keyword>
<comment type="subcellular location">
    <subcellularLocation>
        <location evidence="1">Mitochondrion</location>
    </subcellularLocation>
</comment>
<dbReference type="EnsemblMetazoa" id="AATE014143-RA">
    <property type="protein sequence ID" value="AATE014143-PA.1"/>
    <property type="gene ID" value="AATE014143"/>
</dbReference>
<reference evidence="10" key="1">
    <citation type="submission" date="2022-08" db="UniProtKB">
        <authorList>
            <consortium name="EnsemblMetazoa"/>
        </authorList>
    </citation>
    <scope>IDENTIFICATION</scope>
    <source>
        <strain evidence="10">EBRO</strain>
    </source>
</reference>
<comment type="similarity">
    <text evidence="2">Belongs to the universal ribosomal protein uS7 family.</text>
</comment>
<dbReference type="GO" id="GO:0006412">
    <property type="term" value="P:translation"/>
    <property type="evidence" value="ECO:0007669"/>
    <property type="project" value="InterPro"/>
</dbReference>
<dbReference type="InterPro" id="IPR023798">
    <property type="entry name" value="Ribosomal_uS7_dom"/>
</dbReference>
<dbReference type="STRING" id="41427.A0A182J9Z1"/>
<dbReference type="GO" id="GO:0005759">
    <property type="term" value="C:mitochondrial matrix"/>
    <property type="evidence" value="ECO:0007669"/>
    <property type="project" value="UniProtKB-ARBA"/>
</dbReference>
<evidence type="ECO:0000256" key="7">
    <source>
        <dbReference type="ARBA" id="ARBA00039306"/>
    </source>
</evidence>
<dbReference type="InterPro" id="IPR036823">
    <property type="entry name" value="Ribosomal_uS7_dom_sf"/>
</dbReference>
<dbReference type="SUPFAM" id="SSF47973">
    <property type="entry name" value="Ribosomal protein S7"/>
    <property type="match status" value="1"/>
</dbReference>
<evidence type="ECO:0000256" key="4">
    <source>
        <dbReference type="ARBA" id="ARBA00022980"/>
    </source>
</evidence>
<evidence type="ECO:0000256" key="8">
    <source>
        <dbReference type="ARBA" id="ARBA00041309"/>
    </source>
</evidence>
<evidence type="ECO:0000256" key="3">
    <source>
        <dbReference type="ARBA" id="ARBA00022946"/>
    </source>
</evidence>